<reference evidence="3" key="1">
    <citation type="submission" date="2024-02" db="UniProtKB">
        <authorList>
            <consortium name="WormBaseParasite"/>
        </authorList>
    </citation>
    <scope>IDENTIFICATION</scope>
</reference>
<organism evidence="2 3">
    <name type="scientific">Mesorhabditis belari</name>
    <dbReference type="NCBI Taxonomy" id="2138241"/>
    <lineage>
        <taxon>Eukaryota</taxon>
        <taxon>Metazoa</taxon>
        <taxon>Ecdysozoa</taxon>
        <taxon>Nematoda</taxon>
        <taxon>Chromadorea</taxon>
        <taxon>Rhabditida</taxon>
        <taxon>Rhabditina</taxon>
        <taxon>Rhabditomorpha</taxon>
        <taxon>Rhabditoidea</taxon>
        <taxon>Rhabditidae</taxon>
        <taxon>Mesorhabditinae</taxon>
        <taxon>Mesorhabditis</taxon>
    </lineage>
</organism>
<feature type="chain" id="PRO_5041979975" evidence="1">
    <location>
        <begin position="20"/>
        <end position="41"/>
    </location>
</feature>
<dbReference type="AlphaFoldDB" id="A0AAF3EX38"/>
<feature type="signal peptide" evidence="1">
    <location>
        <begin position="1"/>
        <end position="19"/>
    </location>
</feature>
<dbReference type="WBParaSite" id="MBELARI_LOCUS18777">
    <property type="protein sequence ID" value="MBELARI_LOCUS18777"/>
    <property type="gene ID" value="MBELARI_LOCUS18777"/>
</dbReference>
<proteinExistence type="predicted"/>
<keyword evidence="1" id="KW-0732">Signal</keyword>
<evidence type="ECO:0000313" key="3">
    <source>
        <dbReference type="WBParaSite" id="MBELARI_LOCUS18777"/>
    </source>
</evidence>
<name>A0AAF3EX38_9BILA</name>
<protein>
    <submittedName>
        <fullName evidence="3">Uncharacterized protein</fullName>
    </submittedName>
</protein>
<keyword evidence="2" id="KW-1185">Reference proteome</keyword>
<sequence>MSALLHLLLVSTALFNSFAESAGGFMETEPNLAKEEWFSRV</sequence>
<evidence type="ECO:0000256" key="1">
    <source>
        <dbReference type="SAM" id="SignalP"/>
    </source>
</evidence>
<evidence type="ECO:0000313" key="2">
    <source>
        <dbReference type="Proteomes" id="UP000887575"/>
    </source>
</evidence>
<dbReference type="Proteomes" id="UP000887575">
    <property type="component" value="Unassembled WGS sequence"/>
</dbReference>
<accession>A0AAF3EX38</accession>